<protein>
    <submittedName>
        <fullName evidence="2">Glycosyltransferase family 2 protein</fullName>
    </submittedName>
</protein>
<proteinExistence type="predicted"/>
<dbReference type="SUPFAM" id="SSF53448">
    <property type="entry name" value="Nucleotide-diphospho-sugar transferases"/>
    <property type="match status" value="1"/>
</dbReference>
<dbReference type="RefSeq" id="WP_264432298.1">
    <property type="nucleotide sequence ID" value="NZ_CP081495.1"/>
</dbReference>
<evidence type="ECO:0000313" key="3">
    <source>
        <dbReference type="Proteomes" id="UP001163328"/>
    </source>
</evidence>
<reference evidence="2" key="1">
    <citation type="submission" date="2021-08" db="EMBL/GenBank/DDBJ databases">
        <title>Flavobacterium sp. strain CC-SYL302.</title>
        <authorList>
            <person name="Lin S.-Y."/>
            <person name="Lee T.-H."/>
            <person name="Young C.-C."/>
        </authorList>
    </citation>
    <scope>NUCLEOTIDE SEQUENCE</scope>
    <source>
        <strain evidence="2">CC-SYL302</strain>
    </source>
</reference>
<dbReference type="CDD" id="cd00761">
    <property type="entry name" value="Glyco_tranf_GTA_type"/>
    <property type="match status" value="1"/>
</dbReference>
<evidence type="ECO:0000313" key="2">
    <source>
        <dbReference type="EMBL" id="UYW00503.1"/>
    </source>
</evidence>
<organism evidence="2 3">
    <name type="scientific">Flavobacterium agricola</name>
    <dbReference type="NCBI Taxonomy" id="2870839"/>
    <lineage>
        <taxon>Bacteria</taxon>
        <taxon>Pseudomonadati</taxon>
        <taxon>Bacteroidota</taxon>
        <taxon>Flavobacteriia</taxon>
        <taxon>Flavobacteriales</taxon>
        <taxon>Flavobacteriaceae</taxon>
        <taxon>Flavobacterium</taxon>
    </lineage>
</organism>
<gene>
    <name evidence="2" type="ORF">K5I29_08060</name>
</gene>
<feature type="domain" description="Glycosyltransferase 2-like" evidence="1">
    <location>
        <begin position="242"/>
        <end position="367"/>
    </location>
</feature>
<accession>A0ABY6M0V2</accession>
<dbReference type="Proteomes" id="UP001163328">
    <property type="component" value="Chromosome"/>
</dbReference>
<dbReference type="InterPro" id="IPR029044">
    <property type="entry name" value="Nucleotide-diphossugar_trans"/>
</dbReference>
<dbReference type="EMBL" id="CP081495">
    <property type="protein sequence ID" value="UYW00503.1"/>
    <property type="molecule type" value="Genomic_DNA"/>
</dbReference>
<name>A0ABY6M0V2_9FLAO</name>
<dbReference type="InterPro" id="IPR001173">
    <property type="entry name" value="Glyco_trans_2-like"/>
</dbReference>
<dbReference type="Pfam" id="PF00535">
    <property type="entry name" value="Glycos_transf_2"/>
    <property type="match status" value="1"/>
</dbReference>
<sequence>MIIVIHTNQVVVQVKSFKNIIDESAYLGKSLSKVWIQLCLIYKNEFLFWVSDEVREISNENEFTSILKNKFEIQSYGKTNPIDVAIGYIEQSPFLNINKKVKYPTWIMNDKIGGIHAEAFNLIYNKALHSSNFNELMCSIAKAGQPKGLLSYSNPNLLINKQIETKEEVTHPVNLFSFVKKHYKLQWVFILLFNILIYDKKFPILSFFKSLFVKKARQSKSLSTLYSQTKTISVTEQDTVDVLIPTIGRAQYLETVFTMLANQTHLPHKVIVVEQNAVAGAATELNFIYNKKWPFKVDHQLIYQLGACNARNLGLDKVESKYVFFADDDIEFANNFIETSLFVIKSNNFSAVNLACLQVGEKLENNNIMQWETFGSGCSIVETRCVIDLKYNILYEFGFGEDADFGMQLRNKGFDIIYLPNPLILHLKAPIGGFRTKHVQSWSKDLVLPKPSPTVMLFKQKYLTRNQLLGYKIVLFAKFYKRQSIKNPFAYIQFMNQRWAKSKYLANILNLKK</sequence>
<keyword evidence="3" id="KW-1185">Reference proteome</keyword>
<dbReference type="Gene3D" id="3.90.550.10">
    <property type="entry name" value="Spore Coat Polysaccharide Biosynthesis Protein SpsA, Chain A"/>
    <property type="match status" value="1"/>
</dbReference>
<evidence type="ECO:0000259" key="1">
    <source>
        <dbReference type="Pfam" id="PF00535"/>
    </source>
</evidence>